<protein>
    <submittedName>
        <fullName evidence="1">Uncharacterized protein</fullName>
    </submittedName>
</protein>
<name>A0A5J4YI70_PORPP</name>
<reference evidence="2" key="1">
    <citation type="journal article" date="2019" name="Nat. Commun.">
        <title>Expansion of phycobilisome linker gene families in mesophilic red algae.</title>
        <authorList>
            <person name="Lee J."/>
            <person name="Kim D."/>
            <person name="Bhattacharya D."/>
            <person name="Yoon H.S."/>
        </authorList>
    </citation>
    <scope>NUCLEOTIDE SEQUENCE [LARGE SCALE GENOMIC DNA]</scope>
    <source>
        <strain evidence="2">CCMP 1328</strain>
    </source>
</reference>
<dbReference type="EMBL" id="VRMN01000015">
    <property type="protein sequence ID" value="KAA8491151.1"/>
    <property type="molecule type" value="Genomic_DNA"/>
</dbReference>
<accession>A0A5J4YI70</accession>
<organism evidence="1 2">
    <name type="scientific">Porphyridium purpureum</name>
    <name type="common">Red alga</name>
    <name type="synonym">Porphyridium cruentum</name>
    <dbReference type="NCBI Taxonomy" id="35688"/>
    <lineage>
        <taxon>Eukaryota</taxon>
        <taxon>Rhodophyta</taxon>
        <taxon>Bangiophyceae</taxon>
        <taxon>Porphyridiales</taxon>
        <taxon>Porphyridiaceae</taxon>
        <taxon>Porphyridium</taxon>
    </lineage>
</organism>
<gene>
    <name evidence="1" type="ORF">FVE85_9446</name>
</gene>
<evidence type="ECO:0000313" key="2">
    <source>
        <dbReference type="Proteomes" id="UP000324585"/>
    </source>
</evidence>
<dbReference type="Proteomes" id="UP000324585">
    <property type="component" value="Unassembled WGS sequence"/>
</dbReference>
<proteinExistence type="predicted"/>
<comment type="caution">
    <text evidence="1">The sequence shown here is derived from an EMBL/GenBank/DDBJ whole genome shotgun (WGS) entry which is preliminary data.</text>
</comment>
<dbReference type="AlphaFoldDB" id="A0A5J4YI70"/>
<sequence length="292" mass="33846">MEAAYENAYYKRSMDTKLKTRRNHETRQVLLAETKDIDIFSCDLVLRQYSDTCTTFLQEVDTINGYPTGSYLSSVHTLTDFHEICALGPRYIIAGHCFAAQIRITWQIVDQFQSRNVFKDDEEHDPTMNEIIEYFVRAVPAIINFTPDLIHRAENPVDDEAEDTYRASSRRRRTTAKPWEMPPRVWLSPGHIDAIAGTMHTDSYTAAVFANISEVLMWLNPTPHFLHSWQIPVEPKNLSNNAFHQRMRDPDIEAMSEYADHEHVRTISHERIKLLILFEPDGLDSRGTTTWS</sequence>
<evidence type="ECO:0000313" key="1">
    <source>
        <dbReference type="EMBL" id="KAA8491151.1"/>
    </source>
</evidence>
<keyword evidence="2" id="KW-1185">Reference proteome</keyword>